<dbReference type="EMBL" id="SNZV01000003">
    <property type="protein sequence ID" value="TDS14908.1"/>
    <property type="molecule type" value="Genomic_DNA"/>
</dbReference>
<comment type="caution">
    <text evidence="2">The sequence shown here is derived from an EMBL/GenBank/DDBJ whole genome shotgun (WGS) entry which is preliminary data.</text>
</comment>
<keyword evidence="3" id="KW-1185">Reference proteome</keyword>
<dbReference type="OrthoDB" id="711457at2"/>
<sequence length="88" mass="9992">MRDSIWIGVGLGAVFPLLAYALTTYTSLPTQLFPTKPFAFYVVAAGINLVLMRVFYKRAVPYDQTAKGIVLITFLGMLLFLYFFKLRM</sequence>
<organism evidence="2 3">
    <name type="scientific">Sphingobacterium paludis</name>
    <dbReference type="NCBI Taxonomy" id="1476465"/>
    <lineage>
        <taxon>Bacteria</taxon>
        <taxon>Pseudomonadati</taxon>
        <taxon>Bacteroidota</taxon>
        <taxon>Sphingobacteriia</taxon>
        <taxon>Sphingobacteriales</taxon>
        <taxon>Sphingobacteriaceae</taxon>
        <taxon>Sphingobacterium</taxon>
    </lineage>
</organism>
<keyword evidence="1" id="KW-0812">Transmembrane</keyword>
<keyword evidence="1" id="KW-1133">Transmembrane helix</keyword>
<accession>A0A4V3E1W5</accession>
<evidence type="ECO:0000313" key="2">
    <source>
        <dbReference type="EMBL" id="TDS14908.1"/>
    </source>
</evidence>
<evidence type="ECO:0000313" key="3">
    <source>
        <dbReference type="Proteomes" id="UP000294752"/>
    </source>
</evidence>
<feature type="transmembrane region" description="Helical" evidence="1">
    <location>
        <begin position="6"/>
        <end position="26"/>
    </location>
</feature>
<dbReference type="Proteomes" id="UP000294752">
    <property type="component" value="Unassembled WGS sequence"/>
</dbReference>
<gene>
    <name evidence="2" type="ORF">B0I21_103409</name>
</gene>
<dbReference type="RefSeq" id="WP_133639926.1">
    <property type="nucleotide sequence ID" value="NZ_SNZV01000003.1"/>
</dbReference>
<keyword evidence="1" id="KW-0472">Membrane</keyword>
<protein>
    <submittedName>
        <fullName evidence="2">Uncharacterized protein</fullName>
    </submittedName>
</protein>
<evidence type="ECO:0000256" key="1">
    <source>
        <dbReference type="SAM" id="Phobius"/>
    </source>
</evidence>
<dbReference type="AlphaFoldDB" id="A0A4V3E1W5"/>
<feature type="transmembrane region" description="Helical" evidence="1">
    <location>
        <begin position="38"/>
        <end position="56"/>
    </location>
</feature>
<feature type="transmembrane region" description="Helical" evidence="1">
    <location>
        <begin position="68"/>
        <end position="84"/>
    </location>
</feature>
<name>A0A4V3E1W5_9SPHI</name>
<proteinExistence type="predicted"/>
<reference evidence="2 3" key="1">
    <citation type="submission" date="2019-03" db="EMBL/GenBank/DDBJ databases">
        <title>Genomic Encyclopedia of Type Strains, Phase III (KMG-III): the genomes of soil and plant-associated and newly described type strains.</title>
        <authorList>
            <person name="Whitman W."/>
        </authorList>
    </citation>
    <scope>NUCLEOTIDE SEQUENCE [LARGE SCALE GENOMIC DNA]</scope>
    <source>
        <strain evidence="2 3">CGMCC 1.12801</strain>
    </source>
</reference>